<name>I3CZL5_9ARCH</name>
<evidence type="ECO:0000313" key="2">
    <source>
        <dbReference type="Proteomes" id="UP000003423"/>
    </source>
</evidence>
<sequence length="128" mass="14835">MPQYEILSLGQTIEKVENLIDLGNGDAGRLYHILESLKNNRPLYNSDQVYLENKLNSSFIVEVEKIEDNPLLPKIQRLIDLGHGDPGRLQHIYDMLLNHKPLYKSDKLYLETKLEGNHDIPTQKNRNN</sequence>
<keyword evidence="2" id="KW-1185">Reference proteome</keyword>
<gene>
    <name evidence="1" type="ORF">BD31_I0867</name>
</gene>
<reference evidence="1 2" key="1">
    <citation type="journal article" date="2012" name="J. Bacteriol.">
        <title>Genome sequence of "Candidatus Nitrosopumilus salaria" BD31, an ammonia-oxidizing archaeon from the San Francisco Bay estuary.</title>
        <authorList>
            <person name="Mosier A.C."/>
            <person name="Allen E.E."/>
            <person name="Kim M."/>
            <person name="Ferriera S."/>
            <person name="Francis C.A."/>
        </authorList>
    </citation>
    <scope>NUCLEOTIDE SEQUENCE [LARGE SCALE GENOMIC DNA]</scope>
    <source>
        <strain evidence="1 2">BD31</strain>
    </source>
</reference>
<evidence type="ECO:0000313" key="1">
    <source>
        <dbReference type="EMBL" id="EIJ64908.1"/>
    </source>
</evidence>
<organism evidence="1 2">
    <name type="scientific">Candidatus Nitrosopumilus salarius BD31</name>
    <dbReference type="NCBI Taxonomy" id="859350"/>
    <lineage>
        <taxon>Archaea</taxon>
        <taxon>Nitrososphaerota</taxon>
        <taxon>Nitrososphaeria</taxon>
        <taxon>Nitrosopumilales</taxon>
        <taxon>Nitrosopumilaceae</taxon>
        <taxon>Nitrosopumilus</taxon>
    </lineage>
</organism>
<dbReference type="RefSeq" id="WP_008301717.1">
    <property type="nucleotide sequence ID" value="NZ_AEXL02000168.1"/>
</dbReference>
<dbReference type="EMBL" id="AEXL02000168">
    <property type="protein sequence ID" value="EIJ64908.1"/>
    <property type="molecule type" value="Genomic_DNA"/>
</dbReference>
<accession>I3CZL5</accession>
<dbReference type="AlphaFoldDB" id="I3CZL5"/>
<dbReference type="Proteomes" id="UP000003423">
    <property type="component" value="Unassembled WGS sequence"/>
</dbReference>
<proteinExistence type="predicted"/>
<comment type="caution">
    <text evidence="1">The sequence shown here is derived from an EMBL/GenBank/DDBJ whole genome shotgun (WGS) entry which is preliminary data.</text>
</comment>
<protein>
    <submittedName>
        <fullName evidence="1">Uncharacterized protein</fullName>
    </submittedName>
</protein>
<dbReference type="PATRIC" id="fig|859350.6.peg.1963"/>